<keyword evidence="11" id="KW-1185">Reference proteome</keyword>
<dbReference type="InterPro" id="IPR036156">
    <property type="entry name" value="Beta-gal/glucu_dom_sf"/>
</dbReference>
<organism evidence="10 11">
    <name type="scientific">Oceanirhabdus seepicola</name>
    <dbReference type="NCBI Taxonomy" id="2828781"/>
    <lineage>
        <taxon>Bacteria</taxon>
        <taxon>Bacillati</taxon>
        <taxon>Bacillota</taxon>
        <taxon>Clostridia</taxon>
        <taxon>Eubacteriales</taxon>
        <taxon>Clostridiaceae</taxon>
        <taxon>Oceanirhabdus</taxon>
    </lineage>
</organism>
<evidence type="ECO:0000259" key="8">
    <source>
        <dbReference type="Pfam" id="PF02837"/>
    </source>
</evidence>
<evidence type="ECO:0000256" key="1">
    <source>
        <dbReference type="ARBA" id="ARBA00001412"/>
    </source>
</evidence>
<evidence type="ECO:0000259" key="7">
    <source>
        <dbReference type="Pfam" id="PF02836"/>
    </source>
</evidence>
<evidence type="ECO:0000313" key="11">
    <source>
        <dbReference type="Proteomes" id="UP001056429"/>
    </source>
</evidence>
<dbReference type="InterPro" id="IPR008979">
    <property type="entry name" value="Galactose-bd-like_sf"/>
</dbReference>
<dbReference type="EC" id="3.2.1.23" evidence="3"/>
<comment type="catalytic activity">
    <reaction evidence="1">
        <text>Hydrolysis of terminal non-reducing beta-D-galactose residues in beta-D-galactosides.</text>
        <dbReference type="EC" id="3.2.1.23"/>
    </reaction>
</comment>
<dbReference type="Gene3D" id="2.60.120.260">
    <property type="entry name" value="Galactose-binding domain-like"/>
    <property type="match status" value="1"/>
</dbReference>
<evidence type="ECO:0000256" key="2">
    <source>
        <dbReference type="ARBA" id="ARBA00007401"/>
    </source>
</evidence>
<feature type="domain" description="Glycoside hydrolase family 2 catalytic" evidence="7">
    <location>
        <begin position="322"/>
        <end position="581"/>
    </location>
</feature>
<dbReference type="Gene3D" id="3.20.20.80">
    <property type="entry name" value="Glycosidases"/>
    <property type="match status" value="1"/>
</dbReference>
<dbReference type="PANTHER" id="PTHR46323:SF2">
    <property type="entry name" value="BETA-GALACTOSIDASE"/>
    <property type="match status" value="1"/>
</dbReference>
<dbReference type="InterPro" id="IPR006101">
    <property type="entry name" value="Glyco_hydro_2"/>
</dbReference>
<dbReference type="InterPro" id="IPR050347">
    <property type="entry name" value="Bact_Beta-galactosidase"/>
</dbReference>
<feature type="domain" description="Glycosyl hydrolases family 2 sugar binding" evidence="8">
    <location>
        <begin position="40"/>
        <end position="208"/>
    </location>
</feature>
<dbReference type="Pfam" id="PF00703">
    <property type="entry name" value="Glyco_hydro_2"/>
    <property type="match status" value="1"/>
</dbReference>
<keyword evidence="4" id="KW-0378">Hydrolase</keyword>
<comment type="similarity">
    <text evidence="2">Belongs to the glycosyl hydrolase 2 family.</text>
</comment>
<dbReference type="SUPFAM" id="SSF49785">
    <property type="entry name" value="Galactose-binding domain-like"/>
    <property type="match status" value="1"/>
</dbReference>
<evidence type="ECO:0000313" key="10">
    <source>
        <dbReference type="EMBL" id="MCM1991009.1"/>
    </source>
</evidence>
<dbReference type="PANTHER" id="PTHR46323">
    <property type="entry name" value="BETA-GALACTOSIDASE"/>
    <property type="match status" value="1"/>
</dbReference>
<dbReference type="SUPFAM" id="SSF49303">
    <property type="entry name" value="beta-Galactosidase/glucuronidase domain"/>
    <property type="match status" value="2"/>
</dbReference>
<name>A0A9J6P4I6_9CLOT</name>
<dbReference type="EMBL" id="JAGSOJ010000003">
    <property type="protein sequence ID" value="MCM1991009.1"/>
    <property type="molecule type" value="Genomic_DNA"/>
</dbReference>
<evidence type="ECO:0000256" key="5">
    <source>
        <dbReference type="ARBA" id="ARBA00023295"/>
    </source>
</evidence>
<dbReference type="GO" id="GO:0009341">
    <property type="term" value="C:beta-galactosidase complex"/>
    <property type="evidence" value="ECO:0007669"/>
    <property type="project" value="TreeGrafter"/>
</dbReference>
<dbReference type="Pfam" id="PF02837">
    <property type="entry name" value="Glyco_hydro_2_N"/>
    <property type="match status" value="1"/>
</dbReference>
<reference evidence="10" key="1">
    <citation type="journal article" date="2021" name="mSystems">
        <title>Bacteria and Archaea Synergistically Convert Glycine Betaine to Biogenic Methane in the Formosa Cold Seep of the South China Sea.</title>
        <authorList>
            <person name="Li L."/>
            <person name="Zhang W."/>
            <person name="Zhang S."/>
            <person name="Song L."/>
            <person name="Sun Q."/>
            <person name="Zhang H."/>
            <person name="Xiang H."/>
            <person name="Dong X."/>
        </authorList>
    </citation>
    <scope>NUCLEOTIDE SEQUENCE</scope>
    <source>
        <strain evidence="10">ZWT</strain>
    </source>
</reference>
<dbReference type="Pfam" id="PF02836">
    <property type="entry name" value="Glyco_hydro_2_C"/>
    <property type="match status" value="1"/>
</dbReference>
<comment type="caution">
    <text evidence="10">The sequence shown here is derived from an EMBL/GenBank/DDBJ whole genome shotgun (WGS) entry which is preliminary data.</text>
</comment>
<dbReference type="PRINTS" id="PR00132">
    <property type="entry name" value="GLHYDRLASE2"/>
</dbReference>
<gene>
    <name evidence="10" type="ORF">KDK92_14855</name>
</gene>
<dbReference type="InterPro" id="IPR032312">
    <property type="entry name" value="LacZ_4"/>
</dbReference>
<keyword evidence="5" id="KW-0326">Glycosidase</keyword>
<dbReference type="SUPFAM" id="SSF51445">
    <property type="entry name" value="(Trans)glycosidases"/>
    <property type="match status" value="1"/>
</dbReference>
<accession>A0A9J6P4I6</accession>
<protein>
    <recommendedName>
        <fullName evidence="3">beta-galactosidase</fullName>
        <ecNumber evidence="3">3.2.1.23</ecNumber>
    </recommendedName>
</protein>
<dbReference type="InterPro" id="IPR017853">
    <property type="entry name" value="GH"/>
</dbReference>
<proteinExistence type="inferred from homology"/>
<dbReference type="InterPro" id="IPR006103">
    <property type="entry name" value="Glyco_hydro_2_cat"/>
</dbReference>
<evidence type="ECO:0000256" key="3">
    <source>
        <dbReference type="ARBA" id="ARBA00012756"/>
    </source>
</evidence>
<dbReference type="AlphaFoldDB" id="A0A9J6P4I6"/>
<dbReference type="GO" id="GO:0005990">
    <property type="term" value="P:lactose catabolic process"/>
    <property type="evidence" value="ECO:0007669"/>
    <property type="project" value="TreeGrafter"/>
</dbReference>
<feature type="domain" description="Beta-galactosidase" evidence="9">
    <location>
        <begin position="624"/>
        <end position="712"/>
    </location>
</feature>
<dbReference type="GO" id="GO:0004565">
    <property type="term" value="F:beta-galactosidase activity"/>
    <property type="evidence" value="ECO:0007669"/>
    <property type="project" value="UniProtKB-EC"/>
</dbReference>
<sequence>MYPWDNTTINGINTEDSVVQAYNYKSVEDALKDENKSIISLNGRWKYKIFENVHSVVENFYDTEFEDSNWERASVPSILKEDNHEETYTYYNYIGAFRKNSIPKITGKSNRVIIYRRSFYVSKQHNTGEFYLCFEGMIHSFNIYLNGKYVGYSYGKLTPIEFKVSDNIREGNNTICIEMVEFSDSTYLHSKDCSILGIMRSVFIYYEPKLHIRDINVVYSFKEDISDCDLKVQLKLRGNGVEFEKYSIKVMLGEYGYSPKRIGEISCKDMTGEKNIECEFELKNINIWSCENPNLYNIIFKVVDDCNEIVTIKKQVIGFREVMIKNNILMINRKRAEIKGINGANLFNKEHKYPENEKSFEEEVKRLKQFNINSIIINEYPYPQVFYKYCDIYGIYVVDEVEIGNFNRRIGKRIVNDEQLLRCCKDRVISMIERGKNHPSIIMWSLSRILSFGENIEKLYETIKKLDKSRPVFYLGDNELAVSDVFAVKEGTPNFQRVTGELKELSYPIKERIKNITRGFVTTSLERYKNKPILYLSYGGFNEYPLGMLNEHLNEFKKYENWIGGFLNIHSSNVIVSEENYNIIKRKKHNVFIENGIINPLAYEIKKCFQSINVEIIDREKMIFEIKNNYKFITTEKFDCIIKFTKDGEVLSTQVVKYPIVAPYESCIIDLNHYNIENKIGDFNQIEFSFILNENTECYEVGAEVAWEQFEFKREIEGLCSASKEYCNLFSKDKKNKCFEEYTINNKPNNLKIKNISERYLITGKNFQVSVCKVTGNIRMEVKRNSSFNKGYLMEVCSASISDFEKNKLLLLKVLDKLNKKLSDHKRVIGQEIILEADCIIIYFDIKERLLGHRFSQIYKIYDSGKIYCNYTCEGVRNSKNFITNINILSRIKEGNWCGRGPYESHPWTKNGMKYGKFKINLNEDKLLLGRRSDVKNFDFILEDGVYNSVKFMSEVDVVLKKDSMVEDIKNAPLSMDILSDEKVDLNKSGFLYYEKNNLKKNNNKELEFIIKLGSD</sequence>
<evidence type="ECO:0000259" key="6">
    <source>
        <dbReference type="Pfam" id="PF00703"/>
    </source>
</evidence>
<dbReference type="Gene3D" id="2.60.40.10">
    <property type="entry name" value="Immunoglobulins"/>
    <property type="match status" value="2"/>
</dbReference>
<feature type="domain" description="Glycoside hydrolase family 2 immunoglobulin-like beta-sandwich" evidence="6">
    <location>
        <begin position="211"/>
        <end position="320"/>
    </location>
</feature>
<evidence type="ECO:0000256" key="4">
    <source>
        <dbReference type="ARBA" id="ARBA00022801"/>
    </source>
</evidence>
<dbReference type="InterPro" id="IPR013783">
    <property type="entry name" value="Ig-like_fold"/>
</dbReference>
<dbReference type="RefSeq" id="WP_250860119.1">
    <property type="nucleotide sequence ID" value="NZ_JAGSOJ010000003.1"/>
</dbReference>
<evidence type="ECO:0000259" key="9">
    <source>
        <dbReference type="Pfam" id="PF16353"/>
    </source>
</evidence>
<reference evidence="10" key="2">
    <citation type="submission" date="2021-04" db="EMBL/GenBank/DDBJ databases">
        <authorList>
            <person name="Dong X."/>
        </authorList>
    </citation>
    <scope>NUCLEOTIDE SEQUENCE</scope>
    <source>
        <strain evidence="10">ZWT</strain>
    </source>
</reference>
<dbReference type="Pfam" id="PF16353">
    <property type="entry name" value="LacZ_4"/>
    <property type="match status" value="1"/>
</dbReference>
<dbReference type="InterPro" id="IPR006104">
    <property type="entry name" value="Glyco_hydro_2_N"/>
</dbReference>
<dbReference type="Proteomes" id="UP001056429">
    <property type="component" value="Unassembled WGS sequence"/>
</dbReference>
<dbReference type="InterPro" id="IPR006102">
    <property type="entry name" value="Ig-like_GH2"/>
</dbReference>